<name>A0A8S1RRS7_9CILI</name>
<keyword evidence="1" id="KW-0472">Membrane</keyword>
<dbReference type="AlphaFoldDB" id="A0A8S1RRS7"/>
<proteinExistence type="predicted"/>
<gene>
    <name evidence="2" type="ORF">PSON_ATCC_30995.1.T3480003</name>
</gene>
<keyword evidence="3" id="KW-1185">Reference proteome</keyword>
<dbReference type="EMBL" id="CAJJDN010000348">
    <property type="protein sequence ID" value="CAD8130948.1"/>
    <property type="molecule type" value="Genomic_DNA"/>
</dbReference>
<sequence length="217" mass="25413">MFIKKQINNATTWQVIIQSFWIDVHWQRFCKKKLFLNSAPFNMILCVEIIQGVSIFNISKVFCFSFIYFMISHSSLASPSYLDYDENKVRQGGEKYAIKAQRYYDQYLERIDVNNAEKLRKLLIKSALKGKYEAQSHLAFLVKNADELAGWTLIAARHNAESKEADVIRKFCPNSLHPSCSLRRAHKKWKRSLNKIMSNQKSYFAVRKSQMNIYCTS</sequence>
<organism evidence="2 3">
    <name type="scientific">Paramecium sonneborni</name>
    <dbReference type="NCBI Taxonomy" id="65129"/>
    <lineage>
        <taxon>Eukaryota</taxon>
        <taxon>Sar</taxon>
        <taxon>Alveolata</taxon>
        <taxon>Ciliophora</taxon>
        <taxon>Intramacronucleata</taxon>
        <taxon>Oligohymenophorea</taxon>
        <taxon>Peniculida</taxon>
        <taxon>Parameciidae</taxon>
        <taxon>Paramecium</taxon>
    </lineage>
</organism>
<evidence type="ECO:0000313" key="2">
    <source>
        <dbReference type="EMBL" id="CAD8130948.1"/>
    </source>
</evidence>
<keyword evidence="1" id="KW-1133">Transmembrane helix</keyword>
<accession>A0A8S1RRS7</accession>
<keyword evidence="1" id="KW-0812">Transmembrane</keyword>
<comment type="caution">
    <text evidence="2">The sequence shown here is derived from an EMBL/GenBank/DDBJ whole genome shotgun (WGS) entry which is preliminary data.</text>
</comment>
<evidence type="ECO:0000313" key="3">
    <source>
        <dbReference type="Proteomes" id="UP000692954"/>
    </source>
</evidence>
<dbReference type="Proteomes" id="UP000692954">
    <property type="component" value="Unassembled WGS sequence"/>
</dbReference>
<evidence type="ECO:0000256" key="1">
    <source>
        <dbReference type="SAM" id="Phobius"/>
    </source>
</evidence>
<reference evidence="2" key="1">
    <citation type="submission" date="2021-01" db="EMBL/GenBank/DDBJ databases">
        <authorList>
            <consortium name="Genoscope - CEA"/>
            <person name="William W."/>
        </authorList>
    </citation>
    <scope>NUCLEOTIDE SEQUENCE</scope>
</reference>
<feature type="transmembrane region" description="Helical" evidence="1">
    <location>
        <begin position="41"/>
        <end position="71"/>
    </location>
</feature>
<protein>
    <submittedName>
        <fullName evidence="2">Uncharacterized protein</fullName>
    </submittedName>
</protein>